<dbReference type="PROSITE" id="PS50195">
    <property type="entry name" value="PX"/>
    <property type="match status" value="1"/>
</dbReference>
<sequence>PIPEKKLHNIYKDEFIEYRCVQFQKFVNWICQHPVLSESEIWLHFITCSESDEKRWKNGKRQAESDLLVGPKFCLAINAPDKTLLANTCEPEIDSFIAYINLMDAALKTLQNVAQNQKKCHQGPYKREFLRIGDSFSQFSKALQADGNGANQES</sequence>
<reference evidence="3" key="1">
    <citation type="submission" date="2015-11" db="EMBL/GenBank/DDBJ databases">
        <title>De novo transcriptome assembly of four potential Pierce s Disease insect vectors from Arizona vineyards.</title>
        <authorList>
            <person name="Tassone E.E."/>
        </authorList>
    </citation>
    <scope>NUCLEOTIDE SEQUENCE</scope>
</reference>
<dbReference type="GO" id="GO:0035091">
    <property type="term" value="F:phosphatidylinositol binding"/>
    <property type="evidence" value="ECO:0007669"/>
    <property type="project" value="InterPro"/>
</dbReference>
<accession>A0A1B6F4N8</accession>
<gene>
    <name evidence="3" type="ORF">g.44277</name>
</gene>
<evidence type="ECO:0000313" key="3">
    <source>
        <dbReference type="EMBL" id="JAS45222.1"/>
    </source>
</evidence>
<proteinExistence type="inferred from homology"/>
<dbReference type="InterPro" id="IPR036871">
    <property type="entry name" value="PX_dom_sf"/>
</dbReference>
<dbReference type="SUPFAM" id="SSF64268">
    <property type="entry name" value="PX domain"/>
    <property type="match status" value="1"/>
</dbReference>
<dbReference type="GO" id="GO:0016197">
    <property type="term" value="P:endosomal transport"/>
    <property type="evidence" value="ECO:0007669"/>
    <property type="project" value="TreeGrafter"/>
</dbReference>
<dbReference type="GO" id="GO:0006897">
    <property type="term" value="P:endocytosis"/>
    <property type="evidence" value="ECO:0007669"/>
    <property type="project" value="TreeGrafter"/>
</dbReference>
<dbReference type="EMBL" id="GECZ01024547">
    <property type="protein sequence ID" value="JAS45222.1"/>
    <property type="molecule type" value="Transcribed_RNA"/>
</dbReference>
<dbReference type="Pfam" id="PF00787">
    <property type="entry name" value="PX"/>
    <property type="match status" value="1"/>
</dbReference>
<dbReference type="Gene3D" id="1.20.1270.60">
    <property type="entry name" value="Arfaptin homology (AH) domain/BAR domain"/>
    <property type="match status" value="1"/>
</dbReference>
<dbReference type="InterPro" id="IPR001683">
    <property type="entry name" value="PX_dom"/>
</dbReference>
<comment type="similarity">
    <text evidence="1">Belongs to the sorting nexin family.</text>
</comment>
<feature type="domain" description="PX" evidence="2">
    <location>
        <begin position="1"/>
        <end position="53"/>
    </location>
</feature>
<dbReference type="Gene3D" id="3.30.1520.10">
    <property type="entry name" value="Phox-like domain"/>
    <property type="match status" value="1"/>
</dbReference>
<organism evidence="3">
    <name type="scientific">Cuerna arida</name>
    <dbReference type="NCBI Taxonomy" id="1464854"/>
    <lineage>
        <taxon>Eukaryota</taxon>
        <taxon>Metazoa</taxon>
        <taxon>Ecdysozoa</taxon>
        <taxon>Arthropoda</taxon>
        <taxon>Hexapoda</taxon>
        <taxon>Insecta</taxon>
        <taxon>Pterygota</taxon>
        <taxon>Neoptera</taxon>
        <taxon>Paraneoptera</taxon>
        <taxon>Hemiptera</taxon>
        <taxon>Auchenorrhyncha</taxon>
        <taxon>Membracoidea</taxon>
        <taxon>Cicadellidae</taxon>
        <taxon>Cicadellinae</taxon>
        <taxon>Proconiini</taxon>
        <taxon>Cuerna</taxon>
    </lineage>
</organism>
<dbReference type="PANTHER" id="PTHR45827">
    <property type="entry name" value="SORTING NEXIN"/>
    <property type="match status" value="1"/>
</dbReference>
<dbReference type="AlphaFoldDB" id="A0A1B6F4N8"/>
<dbReference type="InterPro" id="IPR027267">
    <property type="entry name" value="AH/BAR_dom_sf"/>
</dbReference>
<dbReference type="GO" id="GO:0005886">
    <property type="term" value="C:plasma membrane"/>
    <property type="evidence" value="ECO:0007669"/>
    <property type="project" value="TreeGrafter"/>
</dbReference>
<dbReference type="GO" id="GO:0031410">
    <property type="term" value="C:cytoplasmic vesicle"/>
    <property type="evidence" value="ECO:0007669"/>
    <property type="project" value="TreeGrafter"/>
</dbReference>
<evidence type="ECO:0000256" key="1">
    <source>
        <dbReference type="ARBA" id="ARBA00010883"/>
    </source>
</evidence>
<protein>
    <recommendedName>
        <fullName evidence="2">PX domain-containing protein</fullName>
    </recommendedName>
</protein>
<dbReference type="Pfam" id="PF10456">
    <property type="entry name" value="BAR_3_WASP_bdg"/>
    <property type="match status" value="1"/>
</dbReference>
<feature type="non-terminal residue" evidence="3">
    <location>
        <position position="154"/>
    </location>
</feature>
<dbReference type="InterPro" id="IPR019497">
    <property type="entry name" value="Sorting_nexin_WASP-bd-dom"/>
</dbReference>
<dbReference type="PANTHER" id="PTHR45827:SF1">
    <property type="entry name" value="SORTING NEXIN"/>
    <property type="match status" value="1"/>
</dbReference>
<evidence type="ECO:0000259" key="2">
    <source>
        <dbReference type="PROSITE" id="PS50195"/>
    </source>
</evidence>
<name>A0A1B6F4N8_9HEMI</name>
<dbReference type="GO" id="GO:0097320">
    <property type="term" value="P:plasma membrane tubulation"/>
    <property type="evidence" value="ECO:0007669"/>
    <property type="project" value="TreeGrafter"/>
</dbReference>
<feature type="non-terminal residue" evidence="3">
    <location>
        <position position="1"/>
    </location>
</feature>